<evidence type="ECO:0000313" key="2">
    <source>
        <dbReference type="Proteomes" id="UP000280792"/>
    </source>
</evidence>
<reference evidence="1 2" key="2">
    <citation type="submission" date="2018-12" db="EMBL/GenBank/DDBJ databases">
        <title>Simiduia agarivorans gen. nov., sp. nov., a marine, agarolytic bacterium isolated from shallow coastal water from Keelung, Taiwan.</title>
        <authorList>
            <person name="Shieh W.Y."/>
        </authorList>
    </citation>
    <scope>NUCLEOTIDE SEQUENCE [LARGE SCALE GENOMIC DNA]</scope>
    <source>
        <strain evidence="1 2">GTF-13</strain>
    </source>
</reference>
<evidence type="ECO:0008006" key="3">
    <source>
        <dbReference type="Google" id="ProtNLM"/>
    </source>
</evidence>
<name>A0A3P3VPC9_9GAMM</name>
<evidence type="ECO:0000313" key="1">
    <source>
        <dbReference type="EMBL" id="RRJ84274.1"/>
    </source>
</evidence>
<dbReference type="AlphaFoldDB" id="A0A3P3VPC9"/>
<sequence>MQSIIDLLRTALSILLWLSLSTLASASQPLSPELEEAELQQLLQQSLKLQQETIGLLDDIYLTESSILFPQTNLLVVILSQDYGATLLLEQLELSLNGEQVAVHRYSERDMERLMRRGVQTIYTTLIPPGAYSIGARLHGTGFAGGPSITSDLQFHKGSRPLFVEIVISGSQMVLKQWD</sequence>
<reference evidence="1 2" key="1">
    <citation type="submission" date="2018-08" db="EMBL/GenBank/DDBJ databases">
        <authorList>
            <person name="Khan S.A."/>
        </authorList>
    </citation>
    <scope>NUCLEOTIDE SEQUENCE [LARGE SCALE GENOMIC DNA]</scope>
    <source>
        <strain evidence="1 2">GTF-13</strain>
    </source>
</reference>
<dbReference type="RefSeq" id="WP_125014701.1">
    <property type="nucleotide sequence ID" value="NZ_QWEZ01000001.1"/>
</dbReference>
<dbReference type="Proteomes" id="UP000280792">
    <property type="component" value="Unassembled WGS sequence"/>
</dbReference>
<comment type="caution">
    <text evidence="1">The sequence shown here is derived from an EMBL/GenBank/DDBJ whole genome shotgun (WGS) entry which is preliminary data.</text>
</comment>
<dbReference type="EMBL" id="QWEZ01000001">
    <property type="protein sequence ID" value="RRJ84274.1"/>
    <property type="molecule type" value="Genomic_DNA"/>
</dbReference>
<accession>A0A3P3VPC9</accession>
<keyword evidence="2" id="KW-1185">Reference proteome</keyword>
<proteinExistence type="predicted"/>
<organism evidence="1 2">
    <name type="scientific">Aestuariirhabdus litorea</name>
    <dbReference type="NCBI Taxonomy" id="2528527"/>
    <lineage>
        <taxon>Bacteria</taxon>
        <taxon>Pseudomonadati</taxon>
        <taxon>Pseudomonadota</taxon>
        <taxon>Gammaproteobacteria</taxon>
        <taxon>Oceanospirillales</taxon>
        <taxon>Aestuariirhabdaceae</taxon>
        <taxon>Aestuariirhabdus</taxon>
    </lineage>
</organism>
<protein>
    <recommendedName>
        <fullName evidence="3">AraC family transcriptional regulator</fullName>
    </recommendedName>
</protein>
<gene>
    <name evidence="1" type="ORF">D0544_03975</name>
</gene>